<organism evidence="9 10">
    <name type="scientific">Pantherophis guttatus</name>
    <name type="common">Corn snake</name>
    <name type="synonym">Elaphe guttata</name>
    <dbReference type="NCBI Taxonomy" id="94885"/>
    <lineage>
        <taxon>Eukaryota</taxon>
        <taxon>Metazoa</taxon>
        <taxon>Chordata</taxon>
        <taxon>Craniata</taxon>
        <taxon>Vertebrata</taxon>
        <taxon>Euteleostomi</taxon>
        <taxon>Lepidosauria</taxon>
        <taxon>Squamata</taxon>
        <taxon>Bifurcata</taxon>
        <taxon>Unidentata</taxon>
        <taxon>Episquamata</taxon>
        <taxon>Toxicofera</taxon>
        <taxon>Serpentes</taxon>
        <taxon>Colubroidea</taxon>
        <taxon>Colubridae</taxon>
        <taxon>Colubrinae</taxon>
        <taxon>Pantherophis</taxon>
    </lineage>
</organism>
<dbReference type="Gene3D" id="3.30.720.50">
    <property type="match status" value="1"/>
</dbReference>
<dbReference type="GO" id="GO:0005737">
    <property type="term" value="C:cytoplasm"/>
    <property type="evidence" value="ECO:0007669"/>
    <property type="project" value="TreeGrafter"/>
</dbReference>
<dbReference type="PANTHER" id="PTHR14453">
    <property type="entry name" value="PARP/ZINC FINGER CCCH TYPE DOMAIN CONTAINING PROTEIN"/>
    <property type="match status" value="1"/>
</dbReference>
<evidence type="ECO:0000256" key="5">
    <source>
        <dbReference type="ARBA" id="ARBA00023242"/>
    </source>
</evidence>
<dbReference type="GO" id="GO:0003950">
    <property type="term" value="F:NAD+ poly-ADP-ribosyltransferase activity"/>
    <property type="evidence" value="ECO:0007669"/>
    <property type="project" value="UniProtKB-UniRule"/>
</dbReference>
<dbReference type="GO" id="GO:0005634">
    <property type="term" value="C:nucleus"/>
    <property type="evidence" value="ECO:0007669"/>
    <property type="project" value="UniProtKB-SubCell"/>
</dbReference>
<dbReference type="KEGG" id="pgut:117662262"/>
<evidence type="ECO:0000313" key="10">
    <source>
        <dbReference type="RefSeq" id="XP_034267475.1"/>
    </source>
</evidence>
<evidence type="ECO:0000256" key="4">
    <source>
        <dbReference type="ARBA" id="ARBA00023027"/>
    </source>
</evidence>
<dbReference type="GeneID" id="117662262"/>
<dbReference type="PROSITE" id="PS51059">
    <property type="entry name" value="PARP_CATALYTIC"/>
    <property type="match status" value="1"/>
</dbReference>
<evidence type="ECO:0000313" key="9">
    <source>
        <dbReference type="Proteomes" id="UP001652622"/>
    </source>
</evidence>
<reference evidence="10" key="1">
    <citation type="submission" date="2025-08" db="UniProtKB">
        <authorList>
            <consortium name="RefSeq"/>
        </authorList>
    </citation>
    <scope>IDENTIFICATION</scope>
    <source>
        <tissue evidence="10">Blood</tissue>
    </source>
</reference>
<keyword evidence="9" id="KW-1185">Reference proteome</keyword>
<evidence type="ECO:0000259" key="8">
    <source>
        <dbReference type="PROSITE" id="PS51059"/>
    </source>
</evidence>
<keyword evidence="5" id="KW-0539">Nucleus</keyword>
<name>A0A6P9BHS2_PANGU</name>
<keyword evidence="2 7" id="KW-0328">Glycosyltransferase</keyword>
<dbReference type="AlphaFoldDB" id="A0A6P9BHS2"/>
<dbReference type="PANTHER" id="PTHR14453:SF107">
    <property type="entry name" value="POLY [ADP-RIBOSE] POLYMERASE"/>
    <property type="match status" value="1"/>
</dbReference>
<evidence type="ECO:0000256" key="3">
    <source>
        <dbReference type="ARBA" id="ARBA00022679"/>
    </source>
</evidence>
<evidence type="ECO:0000256" key="7">
    <source>
        <dbReference type="RuleBase" id="RU362114"/>
    </source>
</evidence>
<accession>A0A6P9BHS2</accession>
<proteinExistence type="inferred from homology"/>
<dbReference type="Proteomes" id="UP001652622">
    <property type="component" value="Unplaced"/>
</dbReference>
<keyword evidence="3 7" id="KW-0808">Transferase</keyword>
<comment type="similarity">
    <text evidence="6">Belongs to the ARTD/PARP family.</text>
</comment>
<comment type="subcellular location">
    <subcellularLocation>
        <location evidence="1">Nucleus</location>
    </subcellularLocation>
</comment>
<dbReference type="EC" id="2.4.2.-" evidence="7"/>
<dbReference type="InterPro" id="IPR037197">
    <property type="entry name" value="WWE_dom_sf"/>
</dbReference>
<keyword evidence="4 7" id="KW-0520">NAD</keyword>
<dbReference type="InterPro" id="IPR052056">
    <property type="entry name" value="Mono-ARTD/PARP"/>
</dbReference>
<evidence type="ECO:0000256" key="6">
    <source>
        <dbReference type="ARBA" id="ARBA00024347"/>
    </source>
</evidence>
<dbReference type="SUPFAM" id="SSF117839">
    <property type="entry name" value="WWE domain"/>
    <property type="match status" value="1"/>
</dbReference>
<dbReference type="InterPro" id="IPR012317">
    <property type="entry name" value="Poly(ADP-ribose)pol_cat_dom"/>
</dbReference>
<evidence type="ECO:0000256" key="1">
    <source>
        <dbReference type="ARBA" id="ARBA00004123"/>
    </source>
</evidence>
<feature type="domain" description="PARP catalytic" evidence="8">
    <location>
        <begin position="1086"/>
        <end position="1276"/>
    </location>
</feature>
<dbReference type="OMA" id="ESICHEA"/>
<evidence type="ECO:0000256" key="2">
    <source>
        <dbReference type="ARBA" id="ARBA00022676"/>
    </source>
</evidence>
<gene>
    <name evidence="10" type="primary">LOC117662262</name>
</gene>
<dbReference type="GO" id="GO:1990404">
    <property type="term" value="F:NAD+-protein mono-ADP-ribosyltransferase activity"/>
    <property type="evidence" value="ECO:0007669"/>
    <property type="project" value="TreeGrafter"/>
</dbReference>
<dbReference type="Pfam" id="PF00644">
    <property type="entry name" value="PARP"/>
    <property type="match status" value="1"/>
</dbReference>
<dbReference type="InParanoid" id="A0A6P9BHS2"/>
<dbReference type="Gene3D" id="3.90.228.10">
    <property type="match status" value="1"/>
</dbReference>
<dbReference type="GO" id="GO:0010629">
    <property type="term" value="P:negative regulation of gene expression"/>
    <property type="evidence" value="ECO:0007669"/>
    <property type="project" value="TreeGrafter"/>
</dbReference>
<protein>
    <recommendedName>
        <fullName evidence="7">Poly [ADP-ribose] polymerase</fullName>
        <shortName evidence="7">PARP</shortName>
        <ecNumber evidence="7">2.4.2.-</ecNumber>
    </recommendedName>
</protein>
<dbReference type="SUPFAM" id="SSF56399">
    <property type="entry name" value="ADP-ribosylation"/>
    <property type="match status" value="1"/>
</dbReference>
<dbReference type="RefSeq" id="XP_034267475.1">
    <property type="nucleotide sequence ID" value="XM_034411584.1"/>
</dbReference>
<dbReference type="GO" id="GO:0070212">
    <property type="term" value="P:protein poly-ADP-ribosylation"/>
    <property type="evidence" value="ECO:0007669"/>
    <property type="project" value="TreeGrafter"/>
</dbReference>
<sequence>MKLVQIRPLPGMILPCPVEDSLSFAAEPVGLCRMEEPLFLQYLEETSSAFNEFQVQLKKAGYDIQVDMDQKLLTFQAIDQSVQLLDLEKAFEFVRKKYVLHCETREEILKVLIDHQSLMDRFESLRIYILDQMWLVGLLDEIKCFLQWLTHEASQREPVIWEYTAEPLPRYTIAKDVVLQELLPISPMINLEITAKTPATIKFWGPCQRVKEAKECFEEVLNSFQILPVPLSNFQLQFVMAHWDKAFCNSFFLDRSIPVVLELSEVVQIVGLDLGKMKEAKEILMELVCERAMEIAEDVKWATESSEWKLLLQQSLETHKGVAIHHVAPDWVILVGFCPMVTEVEKSIKAYLSENSQVEEKVSLTRLELVLAGKDLLHIIGWEHLSMNVAVQVNSESSVLQVRGLQKYVKKAIPVIKKNLDSLVLDVIPVRKRIVREYVFGIGAHLLKSMAWHLHCIARMQTEESEDWKKIIDKDFIKKRFDTGISEAIYIMGKWKPIISLKQIVASLLAQFCTESICHEAIATFKNMNINEFLSNVSHRLPVDISWLQDNEIQISGFPKDVEQVLEAVHRKIEKYHSEIIEVKAQYESIPYTIIKESLFQNRFPTSPFVSTEVLGNDPATIIFRGPRQKLVELRRQFEEFLSGFQFLPVSLSEIQFQFVKAQWGKLFHNGFFWERNIQAILEISEIVQVGGLNLSEIKEAEKTLMEQMCEKTVEIADQLQWVTEEPEWEDLLNRLKSLKEVAVHYTPSNQVTVIGPPLQTAMAEEYIKDYLRDNSPLKESMLLIKPELMLTGESVLHIMNWEHLKVNIKFKQSHYKLSLQVKGLRKFVKEAMPVIKKDLDSLVLGMIPLEKKELCIYFSEDGSDLLKNMAETQNCIVRMQTQESHCSSNGGVLQGLAEDHKAVIHVVGIESKVTFLKQHLSNFIAKFHKETICSAEMSTFTDDSLKALCKTNMPQYPVGFHRLREKVVWIYGSQKDVENISGKIYSKLEKFLFAKIQKAQAEEAVSKLLYETVRWHHRSDAGWSSFDILTNHYLEQEYGKKKMATLLSWNGEKLMINFLTSEAFILGKRKFKIRRDICLWDKNIAPFWEAMDECLVKKVELQSYSKEYQDVMRNFNKTAGNYKVVRVERIQNRYLWVSYCWKKSWMEKRNPEGTQNELILYHGTVPENCSSVCEIGFKNAFRKQCIYGQGIYFSAVAGRSVFYAKPDHQGLRYIFQARVLTGEYDCGSVNMVLPPMKEEGNGRYDSLVDVLHNPNIFVIFFDDHAYPEYLITFRD</sequence>
<dbReference type="GO" id="GO:0003714">
    <property type="term" value="F:transcription corepressor activity"/>
    <property type="evidence" value="ECO:0007669"/>
    <property type="project" value="TreeGrafter"/>
</dbReference>